<evidence type="ECO:0000313" key="1">
    <source>
        <dbReference type="EMBL" id="AFG66459.1"/>
    </source>
</evidence>
<sequence length="108" mass="12859">MMNSNMSLSLSCVAGCLDVEAPVRFSFLSLYQWPDSEAEFVRVLGMKEDNRMIKKPMRAYKESIYACRQMYLRSYTFSKKETVAEKTKKCYERAKRKMKIWRPKRVMC</sequence>
<organism evidence="1">
    <name type="scientific">Pinus taeda</name>
    <name type="common">Loblolly pine</name>
    <dbReference type="NCBI Taxonomy" id="3352"/>
    <lineage>
        <taxon>Eukaryota</taxon>
        <taxon>Viridiplantae</taxon>
        <taxon>Streptophyta</taxon>
        <taxon>Embryophyta</taxon>
        <taxon>Tracheophyta</taxon>
        <taxon>Spermatophyta</taxon>
        <taxon>Pinopsida</taxon>
        <taxon>Pinidae</taxon>
        <taxon>Conifers I</taxon>
        <taxon>Pinales</taxon>
        <taxon>Pinaceae</taxon>
        <taxon>Pinus</taxon>
        <taxon>Pinus subgen. Pinus</taxon>
    </lineage>
</organism>
<dbReference type="AlphaFoldDB" id="H9WWR6"/>
<dbReference type="EMBL" id="FJ088665">
    <property type="protein sequence ID" value="AFG66460.1"/>
    <property type="molecule type" value="Genomic_DNA"/>
</dbReference>
<evidence type="ECO:0000313" key="2">
    <source>
        <dbReference type="EMBL" id="AFG66460.1"/>
    </source>
</evidence>
<dbReference type="EMBL" id="FJ088662">
    <property type="protein sequence ID" value="AFG66459.1"/>
    <property type="molecule type" value="Genomic_DNA"/>
</dbReference>
<gene>
    <name evidence="1" type="ORF">2_10297_01</name>
</gene>
<dbReference type="PANTHER" id="PTHR35304">
    <property type="entry name" value="OS05G0120300 PROTEIN-RELATED"/>
    <property type="match status" value="1"/>
</dbReference>
<feature type="non-terminal residue" evidence="1">
    <location>
        <position position="108"/>
    </location>
</feature>
<accession>H9WWR6</accession>
<reference evidence="1" key="1">
    <citation type="submission" date="2008-08" db="EMBL/GenBank/DDBJ databases">
        <title>Nucleotide Diversity and Divergence in the Loblolly Pine Gene Space.</title>
        <authorList>
            <person name="Neale D.B."/>
            <person name="Wegrzyn J.L."/>
            <person name="Lee J.M."/>
            <person name="Eckert A.J."/>
            <person name="Liechty J.D."/>
            <person name="Stevens K.A."/>
            <person name="Langley C.H."/>
        </authorList>
    </citation>
    <scope>NUCLEOTIDE SEQUENCE</scope>
    <source>
        <strain evidence="1">2082</strain>
        <strain evidence="2">2090</strain>
        <tissue evidence="1">Megagametophyte</tissue>
    </source>
</reference>
<proteinExistence type="predicted"/>
<protein>
    <submittedName>
        <fullName evidence="1">Uncharacterized protein</fullName>
    </submittedName>
</protein>
<name>H9WWR6_PINTA</name>
<dbReference type="PANTHER" id="PTHR35304:SF3">
    <property type="entry name" value="CATHEPSIN PROPEPTIDE INHIBITOR DOMAIN-CONTAINING PROTEIN"/>
    <property type="match status" value="1"/>
</dbReference>